<reference evidence="5" key="2">
    <citation type="submission" date="2025-09" db="UniProtKB">
        <authorList>
            <consortium name="Ensembl"/>
        </authorList>
    </citation>
    <scope>IDENTIFICATION</scope>
</reference>
<feature type="domain" description="HMG box" evidence="4">
    <location>
        <begin position="563"/>
        <end position="631"/>
    </location>
</feature>
<dbReference type="SUPFAM" id="SSF54211">
    <property type="entry name" value="Ribosomal protein S5 domain 2-like"/>
    <property type="match status" value="1"/>
</dbReference>
<organism evidence="5 6">
    <name type="scientific">Naja naja</name>
    <name type="common">Indian cobra</name>
    <dbReference type="NCBI Taxonomy" id="35670"/>
    <lineage>
        <taxon>Eukaryota</taxon>
        <taxon>Metazoa</taxon>
        <taxon>Chordata</taxon>
        <taxon>Craniata</taxon>
        <taxon>Vertebrata</taxon>
        <taxon>Euteleostomi</taxon>
        <taxon>Lepidosauria</taxon>
        <taxon>Squamata</taxon>
        <taxon>Bifurcata</taxon>
        <taxon>Unidentata</taxon>
        <taxon>Episquamata</taxon>
        <taxon>Toxicofera</taxon>
        <taxon>Serpentes</taxon>
        <taxon>Colubroidea</taxon>
        <taxon>Elapidae</taxon>
        <taxon>Elapinae</taxon>
        <taxon>Naja</taxon>
    </lineage>
</organism>
<dbReference type="GO" id="GO:0032389">
    <property type="term" value="C:MutLalpha complex"/>
    <property type="evidence" value="ECO:0007669"/>
    <property type="project" value="TreeGrafter"/>
</dbReference>
<dbReference type="SUPFAM" id="SSF55874">
    <property type="entry name" value="ATPase domain of HSP90 chaperone/DNA topoisomerase II/histidine kinase"/>
    <property type="match status" value="1"/>
</dbReference>
<dbReference type="Ensembl" id="ENSNNAT00000014907.1">
    <property type="protein sequence ID" value="ENSNNAP00000014219.1"/>
    <property type="gene ID" value="ENSNNAG00000009578.1"/>
</dbReference>
<dbReference type="PROSITE" id="PS50118">
    <property type="entry name" value="HMG_BOX_2"/>
    <property type="match status" value="1"/>
</dbReference>
<evidence type="ECO:0000256" key="3">
    <source>
        <dbReference type="PROSITE-ProRule" id="PRU00267"/>
    </source>
</evidence>
<evidence type="ECO:0000256" key="2">
    <source>
        <dbReference type="ARBA" id="ARBA00022763"/>
    </source>
</evidence>
<dbReference type="InterPro" id="IPR020568">
    <property type="entry name" value="Ribosomal_Su5_D2-typ_SF"/>
</dbReference>
<evidence type="ECO:0000256" key="1">
    <source>
        <dbReference type="ARBA" id="ARBA00006082"/>
    </source>
</evidence>
<proteinExistence type="inferred from homology"/>
<dbReference type="GO" id="GO:0030983">
    <property type="term" value="F:mismatched DNA binding"/>
    <property type="evidence" value="ECO:0007669"/>
    <property type="project" value="InterPro"/>
</dbReference>
<protein>
    <submittedName>
        <fullName evidence="5">PMS1 homolog 1, mismatch repair system component</fullName>
    </submittedName>
</protein>
<dbReference type="GO" id="GO:0006298">
    <property type="term" value="P:mismatch repair"/>
    <property type="evidence" value="ECO:0007669"/>
    <property type="project" value="Ensembl"/>
</dbReference>
<dbReference type="NCBIfam" id="TIGR00585">
    <property type="entry name" value="mutl"/>
    <property type="match status" value="1"/>
</dbReference>
<evidence type="ECO:0000259" key="4">
    <source>
        <dbReference type="PROSITE" id="PS50118"/>
    </source>
</evidence>
<keyword evidence="6" id="KW-1185">Reference proteome</keyword>
<dbReference type="PROSITE" id="PS00058">
    <property type="entry name" value="DNA_MISMATCH_REPAIR_1"/>
    <property type="match status" value="1"/>
</dbReference>
<evidence type="ECO:0000313" key="5">
    <source>
        <dbReference type="Ensembl" id="ENSNNAP00000014219.1"/>
    </source>
</evidence>
<comment type="similarity">
    <text evidence="1">Belongs to the DNA mismatch repair MutL/HexB family.</text>
</comment>
<dbReference type="InterPro" id="IPR009071">
    <property type="entry name" value="HMG_box_dom"/>
</dbReference>
<dbReference type="SMART" id="SM00398">
    <property type="entry name" value="HMG"/>
    <property type="match status" value="1"/>
</dbReference>
<keyword evidence="2" id="KW-0227">DNA damage</keyword>
<dbReference type="Proteomes" id="UP000694559">
    <property type="component" value="Unplaced"/>
</dbReference>
<gene>
    <name evidence="5" type="primary">PMS1</name>
</gene>
<sequence>MKQLPAETVRLLSSSQVIVSVVSVVKELVENSLDANSTSIDVKLENYGFEKIEVRDNGDGIKAVDVPVMAMKHYTSKIGSSEDLESLSTYGFRGEALGSICSISQVSITTRTAADDFSTQYHFDRSGHIISQKPSHLGTGTTITVQKLFKNLPVRKQCYSTDKKCKEEIKKIQKLLMAYGIIKPELRIMFTHNKTIIWQKNRVLDHKMAFMEVVGPAVMKNMVPFQQHREDLEMSFSGFVPMPDSDRSLTGHSNSERSYIFINSRPVYQKEILKLVQQYYSTLHKDFNRLFPIFFLNITVPPSAVDVNLIPDKSQVLVHNKESICLAIEESLISLYGPLNSSVSYEMNASNKTSKDINEGEQEVLSKSCTRINPLACTSQYSLSNDIQNANVQKNRLVGNETIYNYSHDTSTEIEIPDNEIVGYDQFQDEQPNNVLCQDQQNKETFNLDNNTAMDIQYENSMESDSRNYSFQKERGVKTSADSSEITADKWSLGNAFKNSRAENLEPVQILIPNMDEVRTPKKKSSLAKLQEESNSQIVKKPNVIKDKMGQITAYDLISNKVIRKSMSAFELFVQDYSPDSLNEITKLNSEKLLLKMEAMWNSLNEEEKKKYEEKAGKDLERYNRQGRKAMCQNRQTSVKEREKRHKIKLKDCLNNQQKLDTLFNSQIRRKHDDYEAIKTIQLPFSMDTFKQNLQRLEHKKADQEESCLIRLPNFPDAWILASEEKIEMLNPYRIEEALLFKKLIENHKLPIEKLDTPIILTESLFSDAHYMEVLCSMSRESTRLDGSSYLLDPRLVANGFKIRIMPGTSAVESQLEIEGMTSCLPYYGISDLKEILSAVINNNAQEVYECRPLKVVNYLEGEAVRLSRKLPLYLSEEDVQNTINRMGKQLGTQHNSCVHGRPFTHFLTKIPPNN</sequence>
<dbReference type="FunFam" id="3.30.230.10:FF:000030">
    <property type="entry name" value="PMS1 homolog 1, mismatch repair system component"/>
    <property type="match status" value="1"/>
</dbReference>
<dbReference type="FunFam" id="3.30.565.10:FF:000017">
    <property type="entry name" value="PMS1 homolog 1, mismatch repair system component"/>
    <property type="match status" value="1"/>
</dbReference>
<dbReference type="Gene3D" id="1.10.30.10">
    <property type="entry name" value="High mobility group box domain"/>
    <property type="match status" value="1"/>
</dbReference>
<accession>A0A8C6XGK7</accession>
<dbReference type="InterPro" id="IPR014762">
    <property type="entry name" value="DNA_mismatch_repair_CS"/>
</dbReference>
<dbReference type="Pfam" id="PF00505">
    <property type="entry name" value="HMG_box"/>
    <property type="match status" value="1"/>
</dbReference>
<dbReference type="InterPro" id="IPR013507">
    <property type="entry name" value="DNA_mismatch_S5_2-like"/>
</dbReference>
<reference evidence="5" key="1">
    <citation type="submission" date="2025-08" db="UniProtKB">
        <authorList>
            <consortium name="Ensembl"/>
        </authorList>
    </citation>
    <scope>IDENTIFICATION</scope>
</reference>
<dbReference type="GO" id="GO:0019899">
    <property type="term" value="F:enzyme binding"/>
    <property type="evidence" value="ECO:0007669"/>
    <property type="project" value="Ensembl"/>
</dbReference>
<dbReference type="PANTHER" id="PTHR10073:SF54">
    <property type="entry name" value="PMS1 PROTEIN HOMOLOG 1"/>
    <property type="match status" value="1"/>
</dbReference>
<dbReference type="Pfam" id="PF13589">
    <property type="entry name" value="HATPase_c_3"/>
    <property type="match status" value="1"/>
</dbReference>
<dbReference type="GO" id="GO:0016887">
    <property type="term" value="F:ATP hydrolysis activity"/>
    <property type="evidence" value="ECO:0007669"/>
    <property type="project" value="InterPro"/>
</dbReference>
<keyword evidence="3" id="KW-0238">DNA-binding</keyword>
<dbReference type="Gene3D" id="3.30.565.10">
    <property type="entry name" value="Histidine kinase-like ATPase, C-terminal domain"/>
    <property type="match status" value="1"/>
</dbReference>
<dbReference type="CDD" id="cd16926">
    <property type="entry name" value="HATPase_MutL-MLH-PMS-like"/>
    <property type="match status" value="1"/>
</dbReference>
<feature type="DNA-binding region" description="HMG box" evidence="3">
    <location>
        <begin position="563"/>
        <end position="631"/>
    </location>
</feature>
<dbReference type="InterPro" id="IPR014721">
    <property type="entry name" value="Ribsml_uS5_D2-typ_fold_subgr"/>
</dbReference>
<dbReference type="SUPFAM" id="SSF47095">
    <property type="entry name" value="HMG-box"/>
    <property type="match status" value="1"/>
</dbReference>
<dbReference type="CDD" id="cd03485">
    <property type="entry name" value="MutL_Trans_hPMS_1_like"/>
    <property type="match status" value="1"/>
</dbReference>
<evidence type="ECO:0000313" key="6">
    <source>
        <dbReference type="Proteomes" id="UP000694559"/>
    </source>
</evidence>
<dbReference type="SMART" id="SM01340">
    <property type="entry name" value="DNA_mis_repair"/>
    <property type="match status" value="1"/>
</dbReference>
<dbReference type="GO" id="GO:0005524">
    <property type="term" value="F:ATP binding"/>
    <property type="evidence" value="ECO:0007669"/>
    <property type="project" value="InterPro"/>
</dbReference>
<dbReference type="Gene3D" id="3.30.230.10">
    <property type="match status" value="1"/>
</dbReference>
<dbReference type="InterPro" id="IPR038973">
    <property type="entry name" value="MutL/Mlh/Pms-like"/>
</dbReference>
<dbReference type="InterPro" id="IPR036890">
    <property type="entry name" value="HATPase_C_sf"/>
</dbReference>
<dbReference type="InterPro" id="IPR002099">
    <property type="entry name" value="MutL/Mlh/PMS"/>
</dbReference>
<keyword evidence="3" id="KW-0539">Nucleus</keyword>
<dbReference type="FunFam" id="1.10.30.10:FF:000026">
    <property type="entry name" value="PMS1 homolog 1, mismatch repair system component"/>
    <property type="match status" value="1"/>
</dbReference>
<dbReference type="GeneTree" id="ENSGT00940000157085"/>
<dbReference type="OMA" id="HRCEDPE"/>
<dbReference type="Pfam" id="PF01119">
    <property type="entry name" value="DNA_mis_repair"/>
    <property type="match status" value="1"/>
</dbReference>
<dbReference type="OrthoDB" id="10263226at2759"/>
<dbReference type="InterPro" id="IPR036910">
    <property type="entry name" value="HMG_box_dom_sf"/>
</dbReference>
<name>A0A8C6XGK7_NAJNA</name>
<dbReference type="GO" id="GO:0140664">
    <property type="term" value="F:ATP-dependent DNA damage sensor activity"/>
    <property type="evidence" value="ECO:0007669"/>
    <property type="project" value="InterPro"/>
</dbReference>
<dbReference type="PANTHER" id="PTHR10073">
    <property type="entry name" value="DNA MISMATCH REPAIR PROTEIN MLH, PMS, MUTL"/>
    <property type="match status" value="1"/>
</dbReference>
<dbReference type="AlphaFoldDB" id="A0A8C6XGK7"/>